<dbReference type="EMBL" id="AP028055">
    <property type="protein sequence ID" value="BEG98401.1"/>
    <property type="molecule type" value="Genomic_DNA"/>
</dbReference>
<evidence type="ECO:0008006" key="3">
    <source>
        <dbReference type="Google" id="ProtNLM"/>
    </source>
</evidence>
<accession>A0ABN6Z9V2</accession>
<keyword evidence="2" id="KW-1185">Reference proteome</keyword>
<gene>
    <name evidence="1" type="ORF">BSYN_06660</name>
</gene>
<protein>
    <recommendedName>
        <fullName evidence="3">TonB C-terminal domain-containing protein</fullName>
    </recommendedName>
</protein>
<dbReference type="Proteomes" id="UP001496674">
    <property type="component" value="Chromosome"/>
</dbReference>
<proteinExistence type="predicted"/>
<sequence length="144" mass="16590">MRKTLLILASFITLCSYSQNKAISYKPINFKECDRNNTYIKSEKEPEWKCDSIGLIEYMNQHVDDKEIKKIKKGKVIIAFIVNVDGKTCCTSFVNMTDYNLNAISFKDAVNSMPDWMPGTQNGINIKFQKVVVLYIEEGKFILK</sequence>
<evidence type="ECO:0000313" key="2">
    <source>
        <dbReference type="Proteomes" id="UP001496674"/>
    </source>
</evidence>
<reference evidence="1 2" key="1">
    <citation type="submission" date="2023-04" db="EMBL/GenBank/DDBJ databases">
        <title>Draft genome sequence of acteroides sedimenti strain YN3PY1.</title>
        <authorList>
            <person name="Yoshida N."/>
        </authorList>
    </citation>
    <scope>NUCLEOTIDE SEQUENCE [LARGE SCALE GENOMIC DNA]</scope>
    <source>
        <strain evidence="1 2">YN3PY1</strain>
    </source>
</reference>
<name>A0ABN6Z9V2_9BACE</name>
<organism evidence="1 2">
    <name type="scientific">Bacteroides sedimenti</name>
    <dbReference type="NCBI Taxonomy" id="2136147"/>
    <lineage>
        <taxon>Bacteria</taxon>
        <taxon>Pseudomonadati</taxon>
        <taxon>Bacteroidota</taxon>
        <taxon>Bacteroidia</taxon>
        <taxon>Bacteroidales</taxon>
        <taxon>Bacteroidaceae</taxon>
        <taxon>Bacteroides</taxon>
    </lineage>
</organism>
<dbReference type="RefSeq" id="WP_353333305.1">
    <property type="nucleotide sequence ID" value="NZ_AP028055.1"/>
</dbReference>
<evidence type="ECO:0000313" key="1">
    <source>
        <dbReference type="EMBL" id="BEG98401.1"/>
    </source>
</evidence>